<feature type="DNA-binding region" description="H-T-H motif" evidence="4">
    <location>
        <begin position="29"/>
        <end position="48"/>
    </location>
</feature>
<dbReference type="Pfam" id="PF16925">
    <property type="entry name" value="TetR_C_13"/>
    <property type="match status" value="1"/>
</dbReference>
<dbReference type="InterPro" id="IPR001647">
    <property type="entry name" value="HTH_TetR"/>
</dbReference>
<dbReference type="PANTHER" id="PTHR47506:SF1">
    <property type="entry name" value="HTH-TYPE TRANSCRIPTIONAL REGULATOR YJDC"/>
    <property type="match status" value="1"/>
</dbReference>
<dbReference type="AlphaFoldDB" id="A0A7W8LCE5"/>
<evidence type="ECO:0000259" key="6">
    <source>
        <dbReference type="PROSITE" id="PS50977"/>
    </source>
</evidence>
<evidence type="ECO:0000313" key="8">
    <source>
        <dbReference type="Proteomes" id="UP000592820"/>
    </source>
</evidence>
<reference evidence="7 8" key="1">
    <citation type="submission" date="2020-08" db="EMBL/GenBank/DDBJ databases">
        <title>Genomic Encyclopedia of Type Strains, Phase IV (KMG-V): Genome sequencing to study the core and pangenomes of soil and plant-associated prokaryotes.</title>
        <authorList>
            <person name="Whitman W."/>
        </authorList>
    </citation>
    <scope>NUCLEOTIDE SEQUENCE [LARGE SCALE GENOMIC DNA]</scope>
    <source>
        <strain evidence="7 8">JPY162</strain>
    </source>
</reference>
<keyword evidence="3" id="KW-0804">Transcription</keyword>
<dbReference type="InterPro" id="IPR009057">
    <property type="entry name" value="Homeodomain-like_sf"/>
</dbReference>
<evidence type="ECO:0000313" key="7">
    <source>
        <dbReference type="EMBL" id="MBB5404457.1"/>
    </source>
</evidence>
<dbReference type="InterPro" id="IPR011075">
    <property type="entry name" value="TetR_C"/>
</dbReference>
<dbReference type="Proteomes" id="UP000592820">
    <property type="component" value="Unassembled WGS sequence"/>
</dbReference>
<comment type="caution">
    <text evidence="7">The sequence shown here is derived from an EMBL/GenBank/DDBJ whole genome shotgun (WGS) entry which is preliminary data.</text>
</comment>
<dbReference type="RefSeq" id="WP_184228303.1">
    <property type="nucleotide sequence ID" value="NZ_JACHDE010000020.1"/>
</dbReference>
<dbReference type="Gene3D" id="1.10.10.60">
    <property type="entry name" value="Homeodomain-like"/>
    <property type="match status" value="1"/>
</dbReference>
<dbReference type="Gene3D" id="1.10.357.10">
    <property type="entry name" value="Tetracycline Repressor, domain 2"/>
    <property type="match status" value="1"/>
</dbReference>
<feature type="region of interest" description="Disordered" evidence="5">
    <location>
        <begin position="190"/>
        <end position="210"/>
    </location>
</feature>
<dbReference type="InterPro" id="IPR036271">
    <property type="entry name" value="Tet_transcr_reg_TetR-rel_C_sf"/>
</dbReference>
<evidence type="ECO:0000256" key="2">
    <source>
        <dbReference type="ARBA" id="ARBA00023125"/>
    </source>
</evidence>
<dbReference type="SUPFAM" id="SSF48498">
    <property type="entry name" value="Tetracyclin repressor-like, C-terminal domain"/>
    <property type="match status" value="1"/>
</dbReference>
<dbReference type="SUPFAM" id="SSF46689">
    <property type="entry name" value="Homeodomain-like"/>
    <property type="match status" value="1"/>
</dbReference>
<sequence>MSGKPQFDDAAVIDAAMKVFWRHGYAAASINHLTEATGLSRSSLYQRFGDKDGLFREALAAYTKRVLSRMNGAEADSARGRLEGILRAYLPATPDRKRPAGCLISRSCAEMVDLTADGQAAARASAGLQYEMLVGLLRDGIANGELPNDTRVDALAWLYLGILHSLLNLPQAGASADALDRMIDIAMTAWPPSPHAQPASSKTKSTSRAR</sequence>
<feature type="domain" description="HTH tetR-type" evidence="6">
    <location>
        <begin position="6"/>
        <end position="66"/>
    </location>
</feature>
<protein>
    <submittedName>
        <fullName evidence="7">AcrR family transcriptional regulator</fullName>
    </submittedName>
</protein>
<dbReference type="EMBL" id="JACHDE010000020">
    <property type="protein sequence ID" value="MBB5404457.1"/>
    <property type="molecule type" value="Genomic_DNA"/>
</dbReference>
<keyword evidence="2 4" id="KW-0238">DNA-binding</keyword>
<gene>
    <name evidence="7" type="ORF">HDG41_006553</name>
</gene>
<dbReference type="PROSITE" id="PS50977">
    <property type="entry name" value="HTH_TETR_2"/>
    <property type="match status" value="1"/>
</dbReference>
<dbReference type="PRINTS" id="PR00455">
    <property type="entry name" value="HTHTETR"/>
</dbReference>
<keyword evidence="1" id="KW-0805">Transcription regulation</keyword>
<evidence type="ECO:0000256" key="4">
    <source>
        <dbReference type="PROSITE-ProRule" id="PRU00335"/>
    </source>
</evidence>
<accession>A0A7W8LCE5</accession>
<proteinExistence type="predicted"/>
<dbReference type="Pfam" id="PF00440">
    <property type="entry name" value="TetR_N"/>
    <property type="match status" value="1"/>
</dbReference>
<organism evidence="7 8">
    <name type="scientific">Paraburkholderia youngii</name>
    <dbReference type="NCBI Taxonomy" id="2782701"/>
    <lineage>
        <taxon>Bacteria</taxon>
        <taxon>Pseudomonadati</taxon>
        <taxon>Pseudomonadota</taxon>
        <taxon>Betaproteobacteria</taxon>
        <taxon>Burkholderiales</taxon>
        <taxon>Burkholderiaceae</taxon>
        <taxon>Paraburkholderia</taxon>
    </lineage>
</organism>
<evidence type="ECO:0000256" key="1">
    <source>
        <dbReference type="ARBA" id="ARBA00023015"/>
    </source>
</evidence>
<evidence type="ECO:0000256" key="5">
    <source>
        <dbReference type="SAM" id="MobiDB-lite"/>
    </source>
</evidence>
<dbReference type="PANTHER" id="PTHR47506">
    <property type="entry name" value="TRANSCRIPTIONAL REGULATORY PROTEIN"/>
    <property type="match status" value="1"/>
</dbReference>
<name>A0A7W8LCE5_9BURK</name>
<evidence type="ECO:0000256" key="3">
    <source>
        <dbReference type="ARBA" id="ARBA00023163"/>
    </source>
</evidence>
<dbReference type="GO" id="GO:0003677">
    <property type="term" value="F:DNA binding"/>
    <property type="evidence" value="ECO:0007669"/>
    <property type="project" value="UniProtKB-UniRule"/>
</dbReference>